<sequence length="144" mass="16175">MAYELKTKQTEASVLEFIESVDNPKKREDAYRLLDLFTETTGQEAKMWGPSIIGFGSYQYKYASGHEGEAPLVGFSPRKAKTSLYLMSGHEGREELLQQLGKFTAGKGCLYINRFADIDPGILQKLIVQTREHLLQTYPPAGPQ</sequence>
<keyword evidence="3" id="KW-1185">Reference proteome</keyword>
<dbReference type="AlphaFoldDB" id="A0A6H2H0I2"/>
<dbReference type="RefSeq" id="WP_168908711.1">
    <property type="nucleotide sequence ID" value="NZ_CP051428.1"/>
</dbReference>
<evidence type="ECO:0000259" key="1">
    <source>
        <dbReference type="Pfam" id="PF08818"/>
    </source>
</evidence>
<dbReference type="SUPFAM" id="SSF159888">
    <property type="entry name" value="YdhG-like"/>
    <property type="match status" value="1"/>
</dbReference>
<reference evidence="2 3" key="1">
    <citation type="submission" date="2020-04" db="EMBL/GenBank/DDBJ databases">
        <title>Novel Paenibacillus strain UniB2 isolated from commercial digestive syrup.</title>
        <authorList>
            <person name="Thorat V."/>
            <person name="Kirdat K."/>
            <person name="Tiwarekar B."/>
            <person name="Yadav A."/>
        </authorList>
    </citation>
    <scope>NUCLEOTIDE SEQUENCE [LARGE SCALE GENOMIC DNA]</scope>
    <source>
        <strain evidence="2 3">UniB2</strain>
    </source>
</reference>
<dbReference type="Pfam" id="PF08818">
    <property type="entry name" value="DUF1801"/>
    <property type="match status" value="1"/>
</dbReference>
<feature type="domain" description="YdhG-like" evidence="1">
    <location>
        <begin position="26"/>
        <end position="128"/>
    </location>
</feature>
<evidence type="ECO:0000313" key="3">
    <source>
        <dbReference type="Proteomes" id="UP000502136"/>
    </source>
</evidence>
<accession>A0A6H2H0I2</accession>
<dbReference type="InterPro" id="IPR014922">
    <property type="entry name" value="YdhG-like"/>
</dbReference>
<evidence type="ECO:0000313" key="2">
    <source>
        <dbReference type="EMBL" id="QJC53170.1"/>
    </source>
</evidence>
<proteinExistence type="predicted"/>
<dbReference type="EMBL" id="CP051428">
    <property type="protein sequence ID" value="QJC53170.1"/>
    <property type="molecule type" value="Genomic_DNA"/>
</dbReference>
<dbReference type="KEGG" id="palr:HGI30_17395"/>
<name>A0A6H2H0I2_9BACL</name>
<organism evidence="2 3">
    <name type="scientific">Paenibacillus albicereus</name>
    <dbReference type="NCBI Taxonomy" id="2726185"/>
    <lineage>
        <taxon>Bacteria</taxon>
        <taxon>Bacillati</taxon>
        <taxon>Bacillota</taxon>
        <taxon>Bacilli</taxon>
        <taxon>Bacillales</taxon>
        <taxon>Paenibacillaceae</taxon>
        <taxon>Paenibacillus</taxon>
    </lineage>
</organism>
<gene>
    <name evidence="2" type="ORF">HGI30_17395</name>
</gene>
<protein>
    <submittedName>
        <fullName evidence="2">DUF1801 domain-containing protein</fullName>
    </submittedName>
</protein>
<dbReference type="Proteomes" id="UP000502136">
    <property type="component" value="Chromosome"/>
</dbReference>